<dbReference type="NCBIfam" id="TIGR03708">
    <property type="entry name" value="poly_P_AMP_trns"/>
    <property type="match status" value="1"/>
</dbReference>
<feature type="domain" description="Polyphosphate kinase-2-related" evidence="1">
    <location>
        <begin position="14"/>
        <end position="237"/>
    </location>
</feature>
<accession>C0EI33</accession>
<keyword evidence="2" id="KW-0808">Transferase</keyword>
<evidence type="ECO:0000313" key="2">
    <source>
        <dbReference type="EMBL" id="EEG28841.1"/>
    </source>
</evidence>
<dbReference type="AlphaFoldDB" id="C0EI33"/>
<feature type="domain" description="Polyphosphate kinase-2-related" evidence="1">
    <location>
        <begin position="277"/>
        <end position="499"/>
    </location>
</feature>
<dbReference type="EC" id="2.7.4.-" evidence="2"/>
<dbReference type="EMBL" id="ACEC01000124">
    <property type="protein sequence ID" value="EEG28841.1"/>
    <property type="molecule type" value="Genomic_DNA"/>
</dbReference>
<dbReference type="Pfam" id="PF03976">
    <property type="entry name" value="PPK2"/>
    <property type="match status" value="2"/>
</dbReference>
<dbReference type="Proteomes" id="UP000003340">
    <property type="component" value="Unassembled WGS sequence"/>
</dbReference>
<dbReference type="PANTHER" id="PTHR34383:SF3">
    <property type="entry name" value="POLYPHOSPHATE:AMP PHOSPHOTRANSFERASE"/>
    <property type="match status" value="1"/>
</dbReference>
<evidence type="ECO:0000313" key="3">
    <source>
        <dbReference type="Proteomes" id="UP000003340"/>
    </source>
</evidence>
<proteinExistence type="predicted"/>
<dbReference type="GO" id="GO:0043751">
    <property type="term" value="F:polyphosphate:AMP phosphotransferase activity"/>
    <property type="evidence" value="ECO:0007669"/>
    <property type="project" value="InterPro"/>
</dbReference>
<dbReference type="InterPro" id="IPR022489">
    <property type="entry name" value="PolyP_AMP_Tfrase"/>
</dbReference>
<dbReference type="STRING" id="537013.CLOSTMETH_03528"/>
<sequence length="502" mass="59375">MCAMLEKIDLTKTLSKEDYKQKTEKLKADLARLQLKIKENALPVIVLFEGWSAAGKGGFISDMILTVDPRYFSVHSTVPPTEEELRKPRLWRFWNKLPERGQMAIFDRSWYQDVSIQRVEEVLEDEDTLHRMDSINTFERQLTADGCLIIKFFLHISQAEQKARLDKLEANKATSWRVTPQDRKRNRQYSLYYKAFDEMLEYTDTADAPWHVIPSHDRNSAMAEIYQVLVDNIQYALDHQGEGHIVPPARFARVILPERFPLAEMPPLKEVDLHKSLEREEYKEKLEKEQKKLKKLHNQLYLSKTPVIIVYEGWDAAGKGGNIRRVAAALDPRGYEVVPIAAPSGVERAHQYLWRFWNRLPKTGHIGIFDRSWYGRVMVERIEGFCSEEEWQRAYQEINEFEKELCDWGAVIVKFWLHINQDEQLRRFEDRQNTPEKQWKITDEDWRNREKWPEYENAVDEMIRRTSTTFAPWTIIESQDKKYARIKAIKTLIRAVEQKLGE</sequence>
<reference evidence="2 3" key="2">
    <citation type="submission" date="2009-02" db="EMBL/GenBank/DDBJ databases">
        <title>Draft genome sequence of Clostridium methylpentosum (DSM 5476).</title>
        <authorList>
            <person name="Sudarsanam P."/>
            <person name="Ley R."/>
            <person name="Guruge J."/>
            <person name="Turnbaugh P.J."/>
            <person name="Mahowald M."/>
            <person name="Liep D."/>
            <person name="Gordon J."/>
        </authorList>
    </citation>
    <scope>NUCLEOTIDE SEQUENCE [LARGE SCALE GENOMIC DNA]</scope>
    <source>
        <strain evidence="2 3">DSM 5476</strain>
    </source>
</reference>
<dbReference type="InterPro" id="IPR027417">
    <property type="entry name" value="P-loop_NTPase"/>
</dbReference>
<dbReference type="PANTHER" id="PTHR34383">
    <property type="entry name" value="POLYPHOSPHATE:AMP PHOSPHOTRANSFERASE-RELATED"/>
    <property type="match status" value="1"/>
</dbReference>
<dbReference type="Gene3D" id="3.40.50.300">
    <property type="entry name" value="P-loop containing nucleotide triphosphate hydrolases"/>
    <property type="match status" value="2"/>
</dbReference>
<comment type="caution">
    <text evidence="2">The sequence shown here is derived from an EMBL/GenBank/DDBJ whole genome shotgun (WGS) entry which is preliminary data.</text>
</comment>
<dbReference type="HOGENOM" id="CLU_033786_0_1_9"/>
<evidence type="ECO:0000259" key="1">
    <source>
        <dbReference type="Pfam" id="PF03976"/>
    </source>
</evidence>
<dbReference type="InterPro" id="IPR022488">
    <property type="entry name" value="PPK2-related"/>
</dbReference>
<dbReference type="SUPFAM" id="SSF52540">
    <property type="entry name" value="P-loop containing nucleoside triphosphate hydrolases"/>
    <property type="match status" value="2"/>
</dbReference>
<dbReference type="GO" id="GO:0006797">
    <property type="term" value="P:polyphosphate metabolic process"/>
    <property type="evidence" value="ECO:0007669"/>
    <property type="project" value="InterPro"/>
</dbReference>
<reference evidence="2 3" key="1">
    <citation type="submission" date="2009-01" db="EMBL/GenBank/DDBJ databases">
        <authorList>
            <person name="Fulton L."/>
            <person name="Clifton S."/>
            <person name="Fulton B."/>
            <person name="Xu J."/>
            <person name="Minx P."/>
            <person name="Pepin K.H."/>
            <person name="Johnson M."/>
            <person name="Bhonagiri V."/>
            <person name="Nash W.E."/>
            <person name="Mardis E.R."/>
            <person name="Wilson R.K."/>
        </authorList>
    </citation>
    <scope>NUCLEOTIDE SEQUENCE [LARGE SCALE GENOMIC DNA]</scope>
    <source>
        <strain evidence="2 3">DSM 5476</strain>
    </source>
</reference>
<name>C0EI33_9FIRM</name>
<organism evidence="2 3">
    <name type="scientific">[Clostridium] methylpentosum DSM 5476</name>
    <dbReference type="NCBI Taxonomy" id="537013"/>
    <lineage>
        <taxon>Bacteria</taxon>
        <taxon>Bacillati</taxon>
        <taxon>Bacillota</taxon>
        <taxon>Clostridia</taxon>
        <taxon>Eubacteriales</taxon>
        <taxon>Oscillospiraceae</taxon>
        <taxon>Oscillospiraceae incertae sedis</taxon>
    </lineage>
</organism>
<dbReference type="eggNOG" id="COG2326">
    <property type="taxonomic scope" value="Bacteria"/>
</dbReference>
<gene>
    <name evidence="2" type="primary">pap</name>
    <name evidence="2" type="ORF">CLOSTMETH_03528</name>
</gene>
<keyword evidence="3" id="KW-1185">Reference proteome</keyword>
<protein>
    <submittedName>
        <fullName evidence="2">Polyphosphate:AMP phosphotransferase</fullName>
        <ecNumber evidence="2">2.7.4.-</ecNumber>
    </submittedName>
</protein>